<keyword evidence="3" id="KW-1185">Reference proteome</keyword>
<reference evidence="2 3" key="1">
    <citation type="journal article" date="2013" name="Genome Announc.">
        <title>Genome Sequence of the Extreme Obligate Alkaliphile Bacillus marmarensis Strain DSM 21297.</title>
        <authorList>
            <person name="Wernick D.G."/>
            <person name="Choi K.Y."/>
            <person name="Tat C.A."/>
            <person name="Lafontaine Rivera J.G."/>
            <person name="Liao J.C."/>
        </authorList>
    </citation>
    <scope>NUCLEOTIDE SEQUENCE [LARGE SCALE GENOMIC DNA]</scope>
    <source>
        <strain evidence="2 3">DSM 21297</strain>
    </source>
</reference>
<sequence length="126" mass="14681">MQKWFGSSGVWINENGQLLMVLKLIMKFLISVLIFWLIVYYGNEFIFFFMTQNNYSLIIFINLLILALAIFSSLLVSKNIFILIASVFLGSSFLGVFDYFLSTSMVFTMTLIILFINQNLWKQKNT</sequence>
<comment type="caution">
    <text evidence="2">The sequence shown here is derived from an EMBL/GenBank/DDBJ whole genome shotgun (WGS) entry which is preliminary data.</text>
</comment>
<protein>
    <submittedName>
        <fullName evidence="2">Uncharacterized protein</fullName>
    </submittedName>
</protein>
<dbReference type="EMBL" id="ATAE01000017">
    <property type="protein sequence ID" value="ERN53860.1"/>
    <property type="molecule type" value="Genomic_DNA"/>
</dbReference>
<dbReference type="RefSeq" id="WP_022627615.1">
    <property type="nucleotide sequence ID" value="NZ_ATAE01000017.1"/>
</dbReference>
<feature type="transmembrane region" description="Helical" evidence="1">
    <location>
        <begin position="54"/>
        <end position="76"/>
    </location>
</feature>
<name>U6SSJ7_9BACI</name>
<accession>U6SSJ7</accession>
<evidence type="ECO:0000313" key="3">
    <source>
        <dbReference type="Proteomes" id="UP000017170"/>
    </source>
</evidence>
<proteinExistence type="predicted"/>
<feature type="transmembrane region" description="Helical" evidence="1">
    <location>
        <begin position="20"/>
        <end position="42"/>
    </location>
</feature>
<evidence type="ECO:0000313" key="2">
    <source>
        <dbReference type="EMBL" id="ERN53860.1"/>
    </source>
</evidence>
<keyword evidence="1" id="KW-1133">Transmembrane helix</keyword>
<gene>
    <name evidence="2" type="ORF">A33I_09550</name>
</gene>
<organism evidence="2 3">
    <name type="scientific">Alkalihalophilus marmarensis DSM 21297</name>
    <dbReference type="NCBI Taxonomy" id="1188261"/>
    <lineage>
        <taxon>Bacteria</taxon>
        <taxon>Bacillati</taxon>
        <taxon>Bacillota</taxon>
        <taxon>Bacilli</taxon>
        <taxon>Bacillales</taxon>
        <taxon>Bacillaceae</taxon>
        <taxon>Alkalihalophilus</taxon>
    </lineage>
</organism>
<evidence type="ECO:0000256" key="1">
    <source>
        <dbReference type="SAM" id="Phobius"/>
    </source>
</evidence>
<dbReference type="Proteomes" id="UP000017170">
    <property type="component" value="Unassembled WGS sequence"/>
</dbReference>
<keyword evidence="1" id="KW-0812">Transmembrane</keyword>
<dbReference type="AlphaFoldDB" id="U6SSJ7"/>
<feature type="transmembrane region" description="Helical" evidence="1">
    <location>
        <begin position="96"/>
        <end position="116"/>
    </location>
</feature>
<keyword evidence="1" id="KW-0472">Membrane</keyword>